<evidence type="ECO:0000256" key="1">
    <source>
        <dbReference type="PROSITE-ProRule" id="PRU00221"/>
    </source>
</evidence>
<dbReference type="EMBL" id="JAUCMX010000012">
    <property type="protein sequence ID" value="KAK3528954.1"/>
    <property type="molecule type" value="Genomic_DNA"/>
</dbReference>
<feature type="domain" description="Anaphase-promoting complex subunit 4-like WD40" evidence="3">
    <location>
        <begin position="127"/>
        <end position="170"/>
    </location>
</feature>
<dbReference type="PANTHER" id="PTHR47822:SF2">
    <property type="entry name" value="F-BOX AND WD-40 DOMAIN PROTEIN 7"/>
    <property type="match status" value="1"/>
</dbReference>
<evidence type="ECO:0000313" key="5">
    <source>
        <dbReference type="Proteomes" id="UP001274896"/>
    </source>
</evidence>
<dbReference type="PROSITE" id="PS50294">
    <property type="entry name" value="WD_REPEATS_REGION"/>
    <property type="match status" value="1"/>
</dbReference>
<accession>A0AAE0QQD3</accession>
<protein>
    <recommendedName>
        <fullName evidence="3">Anaphase-promoting complex subunit 4-like WD40 domain-containing protein</fullName>
    </recommendedName>
</protein>
<evidence type="ECO:0000313" key="4">
    <source>
        <dbReference type="EMBL" id="KAK3528954.1"/>
    </source>
</evidence>
<dbReference type="Proteomes" id="UP001274896">
    <property type="component" value="Unassembled WGS sequence"/>
</dbReference>
<evidence type="ECO:0000256" key="2">
    <source>
        <dbReference type="SAM" id="MobiDB-lite"/>
    </source>
</evidence>
<dbReference type="InterPro" id="IPR001680">
    <property type="entry name" value="WD40_rpt"/>
</dbReference>
<dbReference type="InterPro" id="IPR024977">
    <property type="entry name" value="Apc4-like_WD40_dom"/>
</dbReference>
<keyword evidence="1" id="KW-0853">WD repeat</keyword>
<dbReference type="PROSITE" id="PS50082">
    <property type="entry name" value="WD_REPEATS_2"/>
    <property type="match status" value="1"/>
</dbReference>
<dbReference type="SUPFAM" id="SSF50978">
    <property type="entry name" value="WD40 repeat-like"/>
    <property type="match status" value="1"/>
</dbReference>
<organism evidence="4 5">
    <name type="scientific">Hemibagrus guttatus</name>
    <dbReference type="NCBI Taxonomy" id="175788"/>
    <lineage>
        <taxon>Eukaryota</taxon>
        <taxon>Metazoa</taxon>
        <taxon>Chordata</taxon>
        <taxon>Craniata</taxon>
        <taxon>Vertebrata</taxon>
        <taxon>Euteleostomi</taxon>
        <taxon>Actinopterygii</taxon>
        <taxon>Neopterygii</taxon>
        <taxon>Teleostei</taxon>
        <taxon>Ostariophysi</taxon>
        <taxon>Siluriformes</taxon>
        <taxon>Bagridae</taxon>
        <taxon>Hemibagrus</taxon>
    </lineage>
</organism>
<dbReference type="InterPro" id="IPR015943">
    <property type="entry name" value="WD40/YVTN_repeat-like_dom_sf"/>
</dbReference>
<proteinExistence type="predicted"/>
<sequence>MCTERRNHTKSHDEQHDDKTGRHLSPKLFIFSSSRLEPSVVKDEDQQVTKLKSHSPDLLSLSDLDTDPMDTAGKDESEADADVETEQDIILSVQDPSLVSTNREKPFPKIQPKTNGDLHIHTVLQCGCEVMTCQFNNDGTLLAVGLTDGSIKVYSSDKGELLHTLRDLDSIVCSLPVTSLSFTHTSQTHSILLATYASGCVKCWYVWGRQCVWWLKEMIHNGKGDREEKRQTLCLSISPSGEQAVTGGSDSAIHLYDLNTHQRKQICKASSMRTVMDGHSSRVFAVMFHPERETEFISGGWDNTIQFWDTRQQHAVRMLYGPHVCGDALHIDPSTNQILSGSWRKYTTLEVWDYSSGTKVTSVPPDPHRDSMIYTCQWLGCDHIVAGGGHANALRILDRHTLMVKSQLFDLPTAVFGSSICPSGKWAGLIAATSGDQVFLLSMDHRKKNPI</sequence>
<dbReference type="Pfam" id="PF12894">
    <property type="entry name" value="ANAPC4_WD40"/>
    <property type="match status" value="1"/>
</dbReference>
<feature type="compositionally biased region" description="Basic and acidic residues" evidence="2">
    <location>
        <begin position="1"/>
        <end position="21"/>
    </location>
</feature>
<dbReference type="AlphaFoldDB" id="A0AAE0QQD3"/>
<reference evidence="4" key="1">
    <citation type="submission" date="2023-06" db="EMBL/GenBank/DDBJ databases">
        <title>Male Hemibagrus guttatus genome.</title>
        <authorList>
            <person name="Bian C."/>
        </authorList>
    </citation>
    <scope>NUCLEOTIDE SEQUENCE</scope>
    <source>
        <strain evidence="4">Male_cb2023</strain>
        <tissue evidence="4">Muscle</tissue>
    </source>
</reference>
<evidence type="ECO:0000259" key="3">
    <source>
        <dbReference type="Pfam" id="PF12894"/>
    </source>
</evidence>
<comment type="caution">
    <text evidence="4">The sequence shown here is derived from an EMBL/GenBank/DDBJ whole genome shotgun (WGS) entry which is preliminary data.</text>
</comment>
<gene>
    <name evidence="4" type="ORF">QTP70_014146</name>
</gene>
<name>A0AAE0QQD3_9TELE</name>
<dbReference type="PANTHER" id="PTHR47822">
    <property type="entry name" value="CARBOHYDRATE BINDING DOMAIN CONTAINING PROTEIN"/>
    <property type="match status" value="1"/>
</dbReference>
<dbReference type="SMART" id="SM00320">
    <property type="entry name" value="WD40"/>
    <property type="match status" value="6"/>
</dbReference>
<keyword evidence="5" id="KW-1185">Reference proteome</keyword>
<feature type="repeat" description="WD" evidence="1">
    <location>
        <begin position="276"/>
        <end position="318"/>
    </location>
</feature>
<feature type="region of interest" description="Disordered" evidence="2">
    <location>
        <begin position="1"/>
        <end position="85"/>
    </location>
</feature>
<dbReference type="Pfam" id="PF00400">
    <property type="entry name" value="WD40"/>
    <property type="match status" value="2"/>
</dbReference>
<dbReference type="Gene3D" id="2.130.10.10">
    <property type="entry name" value="YVTN repeat-like/Quinoprotein amine dehydrogenase"/>
    <property type="match status" value="3"/>
</dbReference>
<dbReference type="InterPro" id="IPR036322">
    <property type="entry name" value="WD40_repeat_dom_sf"/>
</dbReference>